<dbReference type="PANTHER" id="PTHR21266:SF60">
    <property type="entry name" value="3-KETOSTEROID-9-ALPHA-MONOOXYGENASE, OXYGENASE COMPONENT"/>
    <property type="match status" value="1"/>
</dbReference>
<keyword evidence="6" id="KW-0812">Transmembrane</keyword>
<feature type="transmembrane region" description="Helical" evidence="6">
    <location>
        <begin position="138"/>
        <end position="155"/>
    </location>
</feature>
<dbReference type="InterPro" id="IPR036922">
    <property type="entry name" value="Rieske_2Fe-2S_sf"/>
</dbReference>
<dbReference type="GO" id="GO:0051537">
    <property type="term" value="F:2 iron, 2 sulfur cluster binding"/>
    <property type="evidence" value="ECO:0007669"/>
    <property type="project" value="UniProtKB-KW"/>
</dbReference>
<evidence type="ECO:0000256" key="6">
    <source>
        <dbReference type="SAM" id="Phobius"/>
    </source>
</evidence>
<organism evidence="8 9">
    <name type="scientific">Mycobacterium novum</name>
    <dbReference type="NCBI Taxonomy" id="2492438"/>
    <lineage>
        <taxon>Bacteria</taxon>
        <taxon>Bacillati</taxon>
        <taxon>Actinomycetota</taxon>
        <taxon>Actinomycetes</taxon>
        <taxon>Mycobacteriales</taxon>
        <taxon>Mycobacteriaceae</taxon>
        <taxon>Mycobacterium</taxon>
    </lineage>
</organism>
<dbReference type="PANTHER" id="PTHR21266">
    <property type="entry name" value="IRON-SULFUR DOMAIN CONTAINING PROTEIN"/>
    <property type="match status" value="1"/>
</dbReference>
<dbReference type="InterPro" id="IPR050584">
    <property type="entry name" value="Cholesterol_7-desaturase"/>
</dbReference>
<sequence length="344" mass="36890">MAVQRARRAPNRAHGVGGRLLEFLGRQEWLDRPSYRLENVLSFVFNAFGGARNRVTNFLNGVWLGHPVHPPLASLTTGAIGTTVALDALSLLPAKSSTEMLDASRFAQRALGLGILANFAAAATGVTDWQHTHENDRRIGLVHGVLNLVATGLYLQSWRDRHRGRQLRGIVTSAIGYGITSGSGFLGGALVFGSGIGMDQSGDRLRIDDWTPVLPEAELPADQRLKRVEVDGVGVVVCRDGEQVSAFAGLCPHLAAPMADGWLDRGRVVCPWHGSQFDVQTGAVVRGPAASPLPCYQARLRDGMVELRDGAPTPLGVAREKYLDSAAVPCPEIPDASDVKEIAQ</sequence>
<dbReference type="GO" id="GO:0004497">
    <property type="term" value="F:monooxygenase activity"/>
    <property type="evidence" value="ECO:0007669"/>
    <property type="project" value="UniProtKB-ARBA"/>
</dbReference>
<keyword evidence="6" id="KW-0472">Membrane</keyword>
<dbReference type="RefSeq" id="WP_081465500.1">
    <property type="nucleotide sequence ID" value="NZ_AP022562.1"/>
</dbReference>
<evidence type="ECO:0000256" key="2">
    <source>
        <dbReference type="ARBA" id="ARBA00022723"/>
    </source>
</evidence>
<evidence type="ECO:0000256" key="5">
    <source>
        <dbReference type="ARBA" id="ARBA00023014"/>
    </source>
</evidence>
<dbReference type="PROSITE" id="PS51296">
    <property type="entry name" value="RIESKE"/>
    <property type="match status" value="1"/>
</dbReference>
<keyword evidence="4" id="KW-0408">Iron</keyword>
<dbReference type="InterPro" id="IPR019251">
    <property type="entry name" value="DUF2231_TM"/>
</dbReference>
<reference evidence="8 9" key="1">
    <citation type="journal article" date="2019" name="Emerg. Microbes Infect.">
        <title>Comprehensive subspecies identification of 175 nontuberculous mycobacteria species based on 7547 genomic profiles.</title>
        <authorList>
            <person name="Matsumoto Y."/>
            <person name="Kinjo T."/>
            <person name="Motooka D."/>
            <person name="Nabeya D."/>
            <person name="Jung N."/>
            <person name="Uechi K."/>
            <person name="Horii T."/>
            <person name="Iida T."/>
            <person name="Fujita J."/>
            <person name="Nakamura S."/>
        </authorList>
    </citation>
    <scope>NUCLEOTIDE SEQUENCE [LARGE SCALE GENOMIC DNA]</scope>
    <source>
        <strain evidence="8 9">JCM 6391</strain>
    </source>
</reference>
<dbReference type="InterPro" id="IPR017941">
    <property type="entry name" value="Rieske_2Fe-2S"/>
</dbReference>
<dbReference type="KEGG" id="mnm:MNVM_03670"/>
<name>A0A7I7JHA1_9MYCO</name>
<feature type="transmembrane region" description="Helical" evidence="6">
    <location>
        <begin position="106"/>
        <end position="126"/>
    </location>
</feature>
<keyword evidence="2" id="KW-0479">Metal-binding</keyword>
<keyword evidence="3" id="KW-0560">Oxidoreductase</keyword>
<evidence type="ECO:0000256" key="4">
    <source>
        <dbReference type="ARBA" id="ARBA00023004"/>
    </source>
</evidence>
<protein>
    <recommendedName>
        <fullName evidence="7">Rieske domain-containing protein</fullName>
    </recommendedName>
</protein>
<keyword evidence="5" id="KW-0411">Iron-sulfur</keyword>
<accession>A0A7I7JHA1</accession>
<evidence type="ECO:0000256" key="1">
    <source>
        <dbReference type="ARBA" id="ARBA00022714"/>
    </source>
</evidence>
<dbReference type="Pfam" id="PF09990">
    <property type="entry name" value="DUF2231"/>
    <property type="match status" value="1"/>
</dbReference>
<dbReference type="Gene3D" id="2.102.10.10">
    <property type="entry name" value="Rieske [2Fe-2S] iron-sulphur domain"/>
    <property type="match status" value="1"/>
</dbReference>
<evidence type="ECO:0000259" key="7">
    <source>
        <dbReference type="PROSITE" id="PS51296"/>
    </source>
</evidence>
<dbReference type="AlphaFoldDB" id="A0A7I7JHA1"/>
<gene>
    <name evidence="8" type="ORF">MNVM_03670</name>
</gene>
<feature type="domain" description="Rieske" evidence="7">
    <location>
        <begin position="210"/>
        <end position="307"/>
    </location>
</feature>
<evidence type="ECO:0000313" key="9">
    <source>
        <dbReference type="Proteomes" id="UP000466997"/>
    </source>
</evidence>
<dbReference type="GO" id="GO:0005737">
    <property type="term" value="C:cytoplasm"/>
    <property type="evidence" value="ECO:0007669"/>
    <property type="project" value="TreeGrafter"/>
</dbReference>
<keyword evidence="1" id="KW-0001">2Fe-2S</keyword>
<proteinExistence type="predicted"/>
<feature type="transmembrane region" description="Helical" evidence="6">
    <location>
        <begin position="167"/>
        <end position="192"/>
    </location>
</feature>
<dbReference type="EMBL" id="AP022562">
    <property type="protein sequence ID" value="BBX11286.1"/>
    <property type="molecule type" value="Genomic_DNA"/>
</dbReference>
<dbReference type="SUPFAM" id="SSF50022">
    <property type="entry name" value="ISP domain"/>
    <property type="match status" value="1"/>
</dbReference>
<dbReference type="Pfam" id="PF00355">
    <property type="entry name" value="Rieske"/>
    <property type="match status" value="1"/>
</dbReference>
<dbReference type="GO" id="GO:0016705">
    <property type="term" value="F:oxidoreductase activity, acting on paired donors, with incorporation or reduction of molecular oxygen"/>
    <property type="evidence" value="ECO:0007669"/>
    <property type="project" value="UniProtKB-ARBA"/>
</dbReference>
<keyword evidence="6" id="KW-1133">Transmembrane helix</keyword>
<evidence type="ECO:0000313" key="8">
    <source>
        <dbReference type="EMBL" id="BBX11286.1"/>
    </source>
</evidence>
<dbReference type="GO" id="GO:0046872">
    <property type="term" value="F:metal ion binding"/>
    <property type="evidence" value="ECO:0007669"/>
    <property type="project" value="UniProtKB-KW"/>
</dbReference>
<keyword evidence="9" id="KW-1185">Reference proteome</keyword>
<evidence type="ECO:0000256" key="3">
    <source>
        <dbReference type="ARBA" id="ARBA00023002"/>
    </source>
</evidence>
<dbReference type="Proteomes" id="UP000466997">
    <property type="component" value="Chromosome"/>
</dbReference>